<evidence type="ECO:0000256" key="3">
    <source>
        <dbReference type="ARBA" id="ARBA00022692"/>
    </source>
</evidence>
<organism evidence="8 9">
    <name type="scientific">Parathalassolituus penaei</name>
    <dbReference type="NCBI Taxonomy" id="2997323"/>
    <lineage>
        <taxon>Bacteria</taxon>
        <taxon>Pseudomonadati</taxon>
        <taxon>Pseudomonadota</taxon>
        <taxon>Gammaproteobacteria</taxon>
        <taxon>Oceanospirillales</taxon>
        <taxon>Oceanospirillaceae</taxon>
        <taxon>Parathalassolituus</taxon>
    </lineage>
</organism>
<evidence type="ECO:0000256" key="2">
    <source>
        <dbReference type="ARBA" id="ARBA00007362"/>
    </source>
</evidence>
<feature type="transmembrane region" description="Helical" evidence="6">
    <location>
        <begin position="94"/>
        <end position="115"/>
    </location>
</feature>
<dbReference type="AlphaFoldDB" id="A0A9X3IQV0"/>
<accession>A0A9X3IQV0</accession>
<feature type="transmembrane region" description="Helical" evidence="6">
    <location>
        <begin position="37"/>
        <end position="58"/>
    </location>
</feature>
<evidence type="ECO:0000256" key="4">
    <source>
        <dbReference type="ARBA" id="ARBA00022989"/>
    </source>
</evidence>
<feature type="transmembrane region" description="Helical" evidence="6">
    <location>
        <begin position="238"/>
        <end position="258"/>
    </location>
</feature>
<evidence type="ECO:0000256" key="1">
    <source>
        <dbReference type="ARBA" id="ARBA00004141"/>
    </source>
</evidence>
<dbReference type="EMBL" id="JAPNOA010000016">
    <property type="protein sequence ID" value="MCY0964176.1"/>
    <property type="molecule type" value="Genomic_DNA"/>
</dbReference>
<keyword evidence="9" id="KW-1185">Reference proteome</keyword>
<keyword evidence="3 6" id="KW-0812">Transmembrane</keyword>
<evidence type="ECO:0000313" key="8">
    <source>
        <dbReference type="EMBL" id="MCY0964176.1"/>
    </source>
</evidence>
<protein>
    <submittedName>
        <fullName evidence="8">DMT family transporter</fullName>
    </submittedName>
</protein>
<gene>
    <name evidence="8" type="ORF">OUO13_03185</name>
</gene>
<comment type="subcellular location">
    <subcellularLocation>
        <location evidence="1">Membrane</location>
        <topology evidence="1">Multi-pass membrane protein</topology>
    </subcellularLocation>
</comment>
<evidence type="ECO:0000256" key="5">
    <source>
        <dbReference type="ARBA" id="ARBA00023136"/>
    </source>
</evidence>
<sequence length="291" mass="31131">MVTNTEARADLALVVVTLLAAAGWIFSKEALQAFSPLTFVAMRFVSAGVLLGLFAGPSLRAMTLEQWKRALILGLCFGSAMVFWILGLQHASHIGVGAFLTSLGVVLVPVVAMFFGDHLPPSSRFSIPLAAAGLALLSLDGEFKLGWGESAFVAAAVLFALTFVMNSRAAARLPVLPLTSIQLVMVGLVSLPLAWIFEDHDLHPDLAAWGWLLASILIATSLRFLLQTWAQGKTPASSAAVIMVLEPVWTAILAILWFDEAMTLVQILGCGLIFSALLASRWNALRSMLMG</sequence>
<evidence type="ECO:0000313" key="9">
    <source>
        <dbReference type="Proteomes" id="UP001150830"/>
    </source>
</evidence>
<keyword evidence="5 6" id="KW-0472">Membrane</keyword>
<feature type="domain" description="EamA" evidence="7">
    <location>
        <begin position="147"/>
        <end position="278"/>
    </location>
</feature>
<feature type="transmembrane region" description="Helical" evidence="6">
    <location>
        <begin position="208"/>
        <end position="226"/>
    </location>
</feature>
<dbReference type="InterPro" id="IPR050638">
    <property type="entry name" value="AA-Vitamin_Transporters"/>
</dbReference>
<dbReference type="InterPro" id="IPR000620">
    <property type="entry name" value="EamA_dom"/>
</dbReference>
<proteinExistence type="inferred from homology"/>
<reference evidence="8" key="1">
    <citation type="submission" date="2022-11" db="EMBL/GenBank/DDBJ databases">
        <title>Parathalassolutuus dongxingensis gen. nov., sp. nov., a novel member of family Oceanospirillaceae isolated from a coastal shrimp pond in Guangxi, China.</title>
        <authorList>
            <person name="Chen H."/>
        </authorList>
    </citation>
    <scope>NUCLEOTIDE SEQUENCE</scope>
    <source>
        <strain evidence="8">G-43</strain>
    </source>
</reference>
<feature type="transmembrane region" description="Helical" evidence="6">
    <location>
        <begin position="176"/>
        <end position="196"/>
    </location>
</feature>
<dbReference type="InterPro" id="IPR037185">
    <property type="entry name" value="EmrE-like"/>
</dbReference>
<comment type="caution">
    <text evidence="8">The sequence shown here is derived from an EMBL/GenBank/DDBJ whole genome shotgun (WGS) entry which is preliminary data.</text>
</comment>
<feature type="domain" description="EamA" evidence="7">
    <location>
        <begin position="9"/>
        <end position="138"/>
    </location>
</feature>
<dbReference type="PANTHER" id="PTHR32322">
    <property type="entry name" value="INNER MEMBRANE TRANSPORTER"/>
    <property type="match status" value="1"/>
</dbReference>
<dbReference type="GO" id="GO:0016020">
    <property type="term" value="C:membrane"/>
    <property type="evidence" value="ECO:0007669"/>
    <property type="project" value="UniProtKB-SubCell"/>
</dbReference>
<dbReference type="Pfam" id="PF00892">
    <property type="entry name" value="EamA"/>
    <property type="match status" value="2"/>
</dbReference>
<name>A0A9X3IQV0_9GAMM</name>
<dbReference type="Gene3D" id="1.10.3730.20">
    <property type="match status" value="1"/>
</dbReference>
<dbReference type="SUPFAM" id="SSF103481">
    <property type="entry name" value="Multidrug resistance efflux transporter EmrE"/>
    <property type="match status" value="2"/>
</dbReference>
<feature type="transmembrane region" description="Helical" evidence="6">
    <location>
        <begin position="70"/>
        <end position="88"/>
    </location>
</feature>
<evidence type="ECO:0000256" key="6">
    <source>
        <dbReference type="SAM" id="Phobius"/>
    </source>
</evidence>
<evidence type="ECO:0000259" key="7">
    <source>
        <dbReference type="Pfam" id="PF00892"/>
    </source>
</evidence>
<feature type="transmembrane region" description="Helical" evidence="6">
    <location>
        <begin position="264"/>
        <end position="284"/>
    </location>
</feature>
<dbReference type="PANTHER" id="PTHR32322:SF2">
    <property type="entry name" value="EAMA DOMAIN-CONTAINING PROTEIN"/>
    <property type="match status" value="1"/>
</dbReference>
<feature type="transmembrane region" description="Helical" evidence="6">
    <location>
        <begin position="145"/>
        <end position="164"/>
    </location>
</feature>
<keyword evidence="4 6" id="KW-1133">Transmembrane helix</keyword>
<dbReference type="Proteomes" id="UP001150830">
    <property type="component" value="Unassembled WGS sequence"/>
</dbReference>
<comment type="similarity">
    <text evidence="2">Belongs to the EamA transporter family.</text>
</comment>
<dbReference type="RefSeq" id="WP_283172394.1">
    <property type="nucleotide sequence ID" value="NZ_JAPNOA010000016.1"/>
</dbReference>